<dbReference type="GO" id="GO:0005737">
    <property type="term" value="C:cytoplasm"/>
    <property type="evidence" value="ECO:0000318"/>
    <property type="project" value="GO_Central"/>
</dbReference>
<protein>
    <recommendedName>
        <fullName evidence="10">Myosin motor domain-containing protein</fullName>
    </recommendedName>
</protein>
<evidence type="ECO:0000256" key="1">
    <source>
        <dbReference type="ARBA" id="ARBA00004245"/>
    </source>
</evidence>
<sequence length="717" mass="80249">QTDNLTELENLNEETLLNELKARYDRDQIYTYVGEILVAVNPFKTIDGIYSDAKAAIYKDLGDRSVAPPHIFAVADAAFSAMINNTGEAANQVAVISGESGAGKTESAKLFMKHVIYLSSLVAGGLEEKIIQLNPLLEAWGNAATLRNDNSSRFGKFVQLRFNDQHQIQGAVMADYLLEKSRVVSQGEGERNFHVFYLMFAGMNPDELEKYNLVDAAEHAYLNGNNEAIAEIKSPQMKALYKELADCIEDVGFTTEEKNDMWAILAGVLLTGDIEFAGEDEAYVVSADDVMNKACTQLGIVQDALTEALTCSINIMRGKAFRKYKPFEAEGARDAMSKALYGKTFRWIVRRVNQLLGPKRKSKALTDKDIGILDIFGFECFDLNSFEQLLINLANERLQQFFNNFIFKMELDEYAKEGIDGSQIDYEDNEELLQMIMAKPAGLLSLCDEEAKMPKGSDVSMTEKFHAELGSNKGYTRPRGNDLKFTIHHYAGKVEYSSDGFLDKNRDTLPIDVVGALRLSDNNLVRSLFDGDADDAKAAKKGKAKRDVANARKSLRMSMKKAAKQAAKSNKKTVGLEFKESLVSLMDEMSKASPHFVRCIKPNHAKKPAIFQNDMVTDQLRYTGMLETTRIRKEGYAFRPTFGDFLNRFKMLGFPFGVNPPVNEVSCGKVLDVAGCKGWQVGKTKVFLRYFHMDELNEKFKPFPAVRSGCRSLFVWA</sequence>
<evidence type="ECO:0000256" key="4">
    <source>
        <dbReference type="ARBA" id="ARBA00022737"/>
    </source>
</evidence>
<dbReference type="Gene3D" id="1.20.5.4820">
    <property type="match status" value="1"/>
</dbReference>
<evidence type="ECO:0000313" key="12">
    <source>
        <dbReference type="Proteomes" id="UP000001357"/>
    </source>
</evidence>
<feature type="domain" description="Myosin motor" evidence="10">
    <location>
        <begin position="1"/>
        <end position="701"/>
    </location>
</feature>
<keyword evidence="9" id="KW-0547">Nucleotide-binding</keyword>
<evidence type="ECO:0000256" key="2">
    <source>
        <dbReference type="ARBA" id="ARBA00004316"/>
    </source>
</evidence>
<dbReference type="PANTHER" id="PTHR46256">
    <property type="entry name" value="AGAP011099-PA"/>
    <property type="match status" value="1"/>
</dbReference>
<dbReference type="GO" id="GO:0005524">
    <property type="term" value="F:ATP binding"/>
    <property type="evidence" value="ECO:0007669"/>
    <property type="project" value="UniProtKB-UniRule"/>
</dbReference>
<dbReference type="InterPro" id="IPR001609">
    <property type="entry name" value="Myosin_head_motor_dom-like"/>
</dbReference>
<dbReference type="Gene3D" id="3.40.850.10">
    <property type="entry name" value="Kinesin motor domain"/>
    <property type="match status" value="1"/>
</dbReference>
<evidence type="ECO:0000256" key="9">
    <source>
        <dbReference type="PROSITE-ProRule" id="PRU00782"/>
    </source>
</evidence>
<keyword evidence="9" id="KW-0067">ATP-binding</keyword>
<dbReference type="GO" id="GO:0016459">
    <property type="term" value="C:myosin complex"/>
    <property type="evidence" value="ECO:0007669"/>
    <property type="project" value="UniProtKB-KW"/>
</dbReference>
<keyword evidence="9" id="KW-0009">Actin-binding</keyword>
<dbReference type="SUPFAM" id="SSF52540">
    <property type="entry name" value="P-loop containing nucleoside triphosphate hydrolases"/>
    <property type="match status" value="1"/>
</dbReference>
<dbReference type="Gene3D" id="1.10.10.820">
    <property type="match status" value="1"/>
</dbReference>
<dbReference type="GO" id="GO:0000146">
    <property type="term" value="F:microfilament motor activity"/>
    <property type="evidence" value="ECO:0000318"/>
    <property type="project" value="GO_Central"/>
</dbReference>
<organism evidence="11 12">
    <name type="scientific">Monosiga brevicollis</name>
    <name type="common">Choanoflagellate</name>
    <dbReference type="NCBI Taxonomy" id="81824"/>
    <lineage>
        <taxon>Eukaryota</taxon>
        <taxon>Choanoflagellata</taxon>
        <taxon>Craspedida</taxon>
        <taxon>Salpingoecidae</taxon>
        <taxon>Monosiga</taxon>
    </lineage>
</organism>
<dbReference type="GO" id="GO:0007015">
    <property type="term" value="P:actin filament organization"/>
    <property type="evidence" value="ECO:0000318"/>
    <property type="project" value="GO_Central"/>
</dbReference>
<evidence type="ECO:0000256" key="8">
    <source>
        <dbReference type="ARBA" id="ARBA00023273"/>
    </source>
</evidence>
<feature type="binding site" evidence="9">
    <location>
        <begin position="98"/>
        <end position="105"/>
    </location>
    <ligand>
        <name>ATP</name>
        <dbReference type="ChEBI" id="CHEBI:30616"/>
    </ligand>
</feature>
<keyword evidence="7" id="KW-0206">Cytoskeleton</keyword>
<dbReference type="PRINTS" id="PR00193">
    <property type="entry name" value="MYOSINHEAVY"/>
</dbReference>
<feature type="region of interest" description="Actin-binding" evidence="9">
    <location>
        <begin position="582"/>
        <end position="604"/>
    </location>
</feature>
<dbReference type="EMBL" id="CH991549">
    <property type="protein sequence ID" value="EDQ89973.1"/>
    <property type="molecule type" value="Genomic_DNA"/>
</dbReference>
<dbReference type="InParanoid" id="A9UY74"/>
<dbReference type="Gene3D" id="1.20.58.530">
    <property type="match status" value="1"/>
</dbReference>
<evidence type="ECO:0000256" key="6">
    <source>
        <dbReference type="ARBA" id="ARBA00023175"/>
    </source>
</evidence>
<dbReference type="GO" id="GO:0051015">
    <property type="term" value="F:actin filament binding"/>
    <property type="evidence" value="ECO:0000318"/>
    <property type="project" value="GO_Central"/>
</dbReference>
<evidence type="ECO:0000313" key="11">
    <source>
        <dbReference type="EMBL" id="EDQ89973.1"/>
    </source>
</evidence>
<dbReference type="InterPro" id="IPR036961">
    <property type="entry name" value="Kinesin_motor_dom_sf"/>
</dbReference>
<dbReference type="PANTHER" id="PTHR46256:SF5">
    <property type="entry name" value="MYOSIN-IIIB-LIKE"/>
    <property type="match status" value="1"/>
</dbReference>
<dbReference type="GO" id="GO:0015629">
    <property type="term" value="C:actin cytoskeleton"/>
    <property type="evidence" value="ECO:0000318"/>
    <property type="project" value="GO_Central"/>
</dbReference>
<keyword evidence="4" id="KW-0677">Repeat</keyword>
<keyword evidence="3" id="KW-0963">Cytoplasm</keyword>
<comment type="similarity">
    <text evidence="9">Belongs to the TRAFAC class myosin-kinesin ATPase superfamily. Myosin family.</text>
</comment>
<keyword evidence="12" id="KW-1185">Reference proteome</keyword>
<dbReference type="KEGG" id="mbr:MONBRDRAFT_16964"/>
<name>A9UY74_MONBE</name>
<feature type="non-terminal residue" evidence="11">
    <location>
        <position position="1"/>
    </location>
</feature>
<evidence type="ECO:0000256" key="7">
    <source>
        <dbReference type="ARBA" id="ARBA00023212"/>
    </source>
</evidence>
<evidence type="ECO:0000256" key="5">
    <source>
        <dbReference type="ARBA" id="ARBA00023123"/>
    </source>
</evidence>
<reference evidence="11 12" key="1">
    <citation type="journal article" date="2008" name="Nature">
        <title>The genome of the choanoflagellate Monosiga brevicollis and the origin of metazoans.</title>
        <authorList>
            <consortium name="JGI Sequencing"/>
            <person name="King N."/>
            <person name="Westbrook M.J."/>
            <person name="Young S.L."/>
            <person name="Kuo A."/>
            <person name="Abedin M."/>
            <person name="Chapman J."/>
            <person name="Fairclough S."/>
            <person name="Hellsten U."/>
            <person name="Isogai Y."/>
            <person name="Letunic I."/>
            <person name="Marr M."/>
            <person name="Pincus D."/>
            <person name="Putnam N."/>
            <person name="Rokas A."/>
            <person name="Wright K.J."/>
            <person name="Zuzow R."/>
            <person name="Dirks W."/>
            <person name="Good M."/>
            <person name="Goodstein D."/>
            <person name="Lemons D."/>
            <person name="Li W."/>
            <person name="Lyons J.B."/>
            <person name="Morris A."/>
            <person name="Nichols S."/>
            <person name="Richter D.J."/>
            <person name="Salamov A."/>
            <person name="Bork P."/>
            <person name="Lim W.A."/>
            <person name="Manning G."/>
            <person name="Miller W.T."/>
            <person name="McGinnis W."/>
            <person name="Shapiro H."/>
            <person name="Tjian R."/>
            <person name="Grigoriev I.V."/>
            <person name="Rokhsar D."/>
        </authorList>
    </citation>
    <scope>NUCLEOTIDE SEQUENCE [LARGE SCALE GENOMIC DNA]</scope>
    <source>
        <strain evidence="12">MX1 / ATCC 50154</strain>
    </source>
</reference>
<keyword evidence="6 9" id="KW-0505">Motor protein</keyword>
<gene>
    <name evidence="11" type="ORF">MONBRDRAFT_16964</name>
</gene>
<dbReference type="Proteomes" id="UP000001357">
    <property type="component" value="Unassembled WGS sequence"/>
</dbReference>
<dbReference type="GO" id="GO:0042995">
    <property type="term" value="C:cell projection"/>
    <property type="evidence" value="ECO:0007669"/>
    <property type="project" value="UniProtKB-SubCell"/>
</dbReference>
<dbReference type="SMART" id="SM00242">
    <property type="entry name" value="MYSc"/>
    <property type="match status" value="1"/>
</dbReference>
<dbReference type="InterPro" id="IPR052409">
    <property type="entry name" value="Myosin-III_kinase_activity"/>
</dbReference>
<comment type="subcellular location">
    <subcellularLocation>
        <location evidence="2">Cell projection</location>
    </subcellularLocation>
    <subcellularLocation>
        <location evidence="1">Cytoplasm</location>
        <location evidence="1">Cytoskeleton</location>
    </subcellularLocation>
</comment>
<keyword evidence="5 9" id="KW-0518">Myosin</keyword>
<dbReference type="GeneID" id="5890674"/>
<dbReference type="GO" id="GO:0016020">
    <property type="term" value="C:membrane"/>
    <property type="evidence" value="ECO:0000318"/>
    <property type="project" value="GO_Central"/>
</dbReference>
<dbReference type="eggNOG" id="KOG4229">
    <property type="taxonomic scope" value="Eukaryota"/>
</dbReference>
<dbReference type="PROSITE" id="PS51456">
    <property type="entry name" value="MYOSIN_MOTOR"/>
    <property type="match status" value="1"/>
</dbReference>
<dbReference type="STRING" id="81824.A9UY74"/>
<dbReference type="CDD" id="cd00124">
    <property type="entry name" value="MYSc"/>
    <property type="match status" value="1"/>
</dbReference>
<dbReference type="AlphaFoldDB" id="A9UY74"/>
<evidence type="ECO:0000256" key="3">
    <source>
        <dbReference type="ARBA" id="ARBA00022490"/>
    </source>
</evidence>
<dbReference type="Gene3D" id="1.20.120.720">
    <property type="entry name" value="Myosin VI head, motor domain, U50 subdomain"/>
    <property type="match status" value="1"/>
</dbReference>
<dbReference type="InterPro" id="IPR027417">
    <property type="entry name" value="P-loop_NTPase"/>
</dbReference>
<evidence type="ECO:0000259" key="10">
    <source>
        <dbReference type="PROSITE" id="PS51456"/>
    </source>
</evidence>
<dbReference type="RefSeq" id="XP_001745395.1">
    <property type="nucleotide sequence ID" value="XM_001745343.1"/>
</dbReference>
<keyword evidence="8" id="KW-0966">Cell projection</keyword>
<accession>A9UY74</accession>
<dbReference type="Pfam" id="PF00063">
    <property type="entry name" value="Myosin_head"/>
    <property type="match status" value="1"/>
</dbReference>
<dbReference type="OMA" id="MELDEYA"/>
<proteinExistence type="inferred from homology"/>